<comment type="subcellular location">
    <subcellularLocation>
        <location evidence="1">Cytoplasm</location>
    </subcellularLocation>
</comment>
<dbReference type="PROSITE" id="PS00108">
    <property type="entry name" value="PROTEIN_KINASE_ST"/>
    <property type="match status" value="1"/>
</dbReference>
<dbReference type="PROSITE" id="PS00107">
    <property type="entry name" value="PROTEIN_KINASE_ATP"/>
    <property type="match status" value="1"/>
</dbReference>
<organism evidence="17 19">
    <name type="scientific">Plasmodiophora brassicae</name>
    <name type="common">Clubroot disease agent</name>
    <dbReference type="NCBI Taxonomy" id="37360"/>
    <lineage>
        <taxon>Eukaryota</taxon>
        <taxon>Sar</taxon>
        <taxon>Rhizaria</taxon>
        <taxon>Endomyxa</taxon>
        <taxon>Phytomyxea</taxon>
        <taxon>Plasmodiophorida</taxon>
        <taxon>Plasmodiophoridae</taxon>
        <taxon>Plasmodiophora</taxon>
    </lineage>
</organism>
<dbReference type="SMART" id="SM00133">
    <property type="entry name" value="S_TK_X"/>
    <property type="match status" value="1"/>
</dbReference>
<evidence type="ECO:0000256" key="6">
    <source>
        <dbReference type="ARBA" id="ARBA00022553"/>
    </source>
</evidence>
<dbReference type="InterPro" id="IPR008271">
    <property type="entry name" value="Ser/Thr_kinase_AS"/>
</dbReference>
<dbReference type="OrthoDB" id="3638488at2759"/>
<keyword evidence="9" id="KW-0418">Kinase</keyword>
<feature type="binding site" evidence="13">
    <location>
        <position position="61"/>
    </location>
    <ligand>
        <name>ATP</name>
        <dbReference type="ChEBI" id="CHEBI:30616"/>
    </ligand>
</feature>
<dbReference type="GO" id="GO:0071944">
    <property type="term" value="C:cell periphery"/>
    <property type="evidence" value="ECO:0007669"/>
    <property type="project" value="UniProtKB-ARBA"/>
</dbReference>
<dbReference type="STRING" id="37360.A0A0G4IL83"/>
<evidence type="ECO:0000256" key="14">
    <source>
        <dbReference type="RuleBase" id="RU000304"/>
    </source>
</evidence>
<dbReference type="InterPro" id="IPR017892">
    <property type="entry name" value="Pkinase_C"/>
</dbReference>
<dbReference type="Pfam" id="PF00069">
    <property type="entry name" value="Pkinase"/>
    <property type="match status" value="2"/>
</dbReference>
<dbReference type="Pfam" id="PF00433">
    <property type="entry name" value="Pkinase_C"/>
    <property type="match status" value="1"/>
</dbReference>
<evidence type="ECO:0000256" key="5">
    <source>
        <dbReference type="ARBA" id="ARBA00022527"/>
    </source>
</evidence>
<dbReference type="InterPro" id="IPR011009">
    <property type="entry name" value="Kinase-like_dom_sf"/>
</dbReference>
<dbReference type="EMBL" id="CDSF01000046">
    <property type="protein sequence ID" value="CEO95919.1"/>
    <property type="molecule type" value="Genomic_DNA"/>
</dbReference>
<feature type="domain" description="Protein kinase" evidence="15">
    <location>
        <begin position="22"/>
        <end position="319"/>
    </location>
</feature>
<evidence type="ECO:0000313" key="19">
    <source>
        <dbReference type="Proteomes" id="UP000039324"/>
    </source>
</evidence>
<evidence type="ECO:0000256" key="13">
    <source>
        <dbReference type="PROSITE-ProRule" id="PRU10141"/>
    </source>
</evidence>
<dbReference type="CDD" id="cd05599">
    <property type="entry name" value="STKc_NDR_like"/>
    <property type="match status" value="1"/>
</dbReference>
<evidence type="ECO:0000256" key="12">
    <source>
        <dbReference type="ARBA" id="ARBA00048679"/>
    </source>
</evidence>
<reference evidence="17 19" key="1">
    <citation type="submission" date="2015-02" db="EMBL/GenBank/DDBJ databases">
        <authorList>
            <person name="Chooi Y.-H."/>
        </authorList>
    </citation>
    <scope>NUCLEOTIDE SEQUENCE [LARGE SCALE GENOMIC DNA]</scope>
    <source>
        <strain evidence="17">E3</strain>
    </source>
</reference>
<dbReference type="EMBL" id="OVEO01000001">
    <property type="protein sequence ID" value="SPQ93534.1"/>
    <property type="molecule type" value="Genomic_DNA"/>
</dbReference>
<dbReference type="GO" id="GO:0004674">
    <property type="term" value="F:protein serine/threonine kinase activity"/>
    <property type="evidence" value="ECO:0007669"/>
    <property type="project" value="UniProtKB-KW"/>
</dbReference>
<dbReference type="FunFam" id="1.10.510.10:FF:000057">
    <property type="entry name" value="Non-specific serine/threonine protein kinase"/>
    <property type="match status" value="1"/>
</dbReference>
<geneLocation type="mitochondrion" evidence="18"/>
<protein>
    <recommendedName>
        <fullName evidence="3">non-specific serine/threonine protein kinase</fullName>
        <ecNumber evidence="3">2.7.11.1</ecNumber>
    </recommendedName>
</protein>
<dbReference type="GO" id="GO:0005737">
    <property type="term" value="C:cytoplasm"/>
    <property type="evidence" value="ECO:0007669"/>
    <property type="project" value="UniProtKB-SubCell"/>
</dbReference>
<evidence type="ECO:0000256" key="10">
    <source>
        <dbReference type="ARBA" id="ARBA00022840"/>
    </source>
</evidence>
<keyword evidence="19" id="KW-1185">Reference proteome</keyword>
<comment type="catalytic activity">
    <reaction evidence="12">
        <text>L-seryl-[protein] + ATP = O-phospho-L-seryl-[protein] + ADP + H(+)</text>
        <dbReference type="Rhea" id="RHEA:17989"/>
        <dbReference type="Rhea" id="RHEA-COMP:9863"/>
        <dbReference type="Rhea" id="RHEA-COMP:11604"/>
        <dbReference type="ChEBI" id="CHEBI:15378"/>
        <dbReference type="ChEBI" id="CHEBI:29999"/>
        <dbReference type="ChEBI" id="CHEBI:30616"/>
        <dbReference type="ChEBI" id="CHEBI:83421"/>
        <dbReference type="ChEBI" id="CHEBI:456216"/>
        <dbReference type="EC" id="2.7.11.1"/>
    </reaction>
</comment>
<evidence type="ECO:0000256" key="8">
    <source>
        <dbReference type="ARBA" id="ARBA00022741"/>
    </source>
</evidence>
<evidence type="ECO:0000259" key="16">
    <source>
        <dbReference type="PROSITE" id="PS51285"/>
    </source>
</evidence>
<dbReference type="PROSITE" id="PS51285">
    <property type="entry name" value="AGC_KINASE_CTER"/>
    <property type="match status" value="1"/>
</dbReference>
<proteinExistence type="inferred from homology"/>
<keyword evidence="6" id="KW-0597">Phosphoprotein</keyword>
<dbReference type="FunFam" id="3.30.200.20:FF:000192">
    <property type="entry name" value="Serine/threonine-protein kinase cot-1"/>
    <property type="match status" value="1"/>
</dbReference>
<evidence type="ECO:0000256" key="11">
    <source>
        <dbReference type="ARBA" id="ARBA00047899"/>
    </source>
</evidence>
<evidence type="ECO:0000313" key="18">
    <source>
        <dbReference type="EMBL" id="SPQ93534.1"/>
    </source>
</evidence>
<keyword evidence="5 14" id="KW-0723">Serine/threonine-protein kinase</keyword>
<evidence type="ECO:0000313" key="20">
    <source>
        <dbReference type="Proteomes" id="UP000290189"/>
    </source>
</evidence>
<dbReference type="SMART" id="SM00220">
    <property type="entry name" value="S_TKc"/>
    <property type="match status" value="1"/>
</dbReference>
<dbReference type="InterPro" id="IPR000719">
    <property type="entry name" value="Prot_kinase_dom"/>
</dbReference>
<dbReference type="OMA" id="MLVHHAL"/>
<gene>
    <name evidence="17" type="ORF">PBRA_004609</name>
    <name evidence="18" type="ORF">PLBR_LOCUS749</name>
</gene>
<accession>A0A0G4IL83</accession>
<dbReference type="InterPro" id="IPR050839">
    <property type="entry name" value="Rho-assoc_Ser/Thr_Kinase"/>
</dbReference>
<evidence type="ECO:0000256" key="9">
    <source>
        <dbReference type="ARBA" id="ARBA00022777"/>
    </source>
</evidence>
<evidence type="ECO:0000259" key="15">
    <source>
        <dbReference type="PROSITE" id="PS50011"/>
    </source>
</evidence>
<dbReference type="Gene3D" id="3.30.200.20">
    <property type="entry name" value="Phosphorylase Kinase, domain 1"/>
    <property type="match status" value="2"/>
</dbReference>
<sequence>MSAPAPQAAAAPAAKKLTVNDFESIAIIGRGAFGEVRVVRKKDTKEVLAMKVMKKAEMIKKNQVAHIRAERDLMVLADNPWVVKLMYSFQDAKNLYLVMEFLQGGDLMTILMRYDILTESQTRFYVAETAMAINSVHSLDYVHRDLKPDNILLDATGHIKLSDFGLCKAFESQQHPSGFMAQFKEEALDVAKSADNASGSVEEPANGSKPRYNRDRKLAFSTVGTPDYIAPEVFAQSGYGKECDWWSLGVIMYECLVGYPPFYAEEPMQTCRKIVNWKRTLTFPPEAKLSSAAEDLIRNLITSSGKRFTFEQIKAHEFFKGVTWDTAKMRESKSPIRPKVDSEIDTQNFDDFEEQAEKDGKMELDAPNAKPETFVGYTFKRYDNGAPKLADMFK</sequence>
<comment type="catalytic activity">
    <reaction evidence="11">
        <text>L-threonyl-[protein] + ATP = O-phospho-L-threonyl-[protein] + ADP + H(+)</text>
        <dbReference type="Rhea" id="RHEA:46608"/>
        <dbReference type="Rhea" id="RHEA-COMP:11060"/>
        <dbReference type="Rhea" id="RHEA-COMP:11605"/>
        <dbReference type="ChEBI" id="CHEBI:15378"/>
        <dbReference type="ChEBI" id="CHEBI:30013"/>
        <dbReference type="ChEBI" id="CHEBI:30616"/>
        <dbReference type="ChEBI" id="CHEBI:61977"/>
        <dbReference type="ChEBI" id="CHEBI:456216"/>
        <dbReference type="EC" id="2.7.11.1"/>
    </reaction>
</comment>
<evidence type="ECO:0000256" key="1">
    <source>
        <dbReference type="ARBA" id="ARBA00004496"/>
    </source>
</evidence>
<keyword evidence="18" id="KW-0496">Mitochondrion</keyword>
<dbReference type="InterPro" id="IPR017441">
    <property type="entry name" value="Protein_kinase_ATP_BS"/>
</dbReference>
<keyword evidence="8 13" id="KW-0547">Nucleotide-binding</keyword>
<dbReference type="PANTHER" id="PTHR22988:SF76">
    <property type="entry name" value="CHROMOSOME UNDETERMINED SCAFFOLD_135, WHOLE GENOME SHOTGUN SEQUENCE"/>
    <property type="match status" value="1"/>
</dbReference>
<feature type="domain" description="AGC-kinase C-terminal" evidence="16">
    <location>
        <begin position="320"/>
        <end position="389"/>
    </location>
</feature>
<dbReference type="EC" id="2.7.11.1" evidence="3"/>
<dbReference type="FunFam" id="1.10.510.10:FF:000086">
    <property type="entry name" value="Non-specific serine/threonine protein kinase"/>
    <property type="match status" value="1"/>
</dbReference>
<evidence type="ECO:0000256" key="4">
    <source>
        <dbReference type="ARBA" id="ARBA00022490"/>
    </source>
</evidence>
<dbReference type="Proteomes" id="UP000039324">
    <property type="component" value="Unassembled WGS sequence"/>
</dbReference>
<dbReference type="PROSITE" id="PS50011">
    <property type="entry name" value="PROTEIN_KINASE_DOM"/>
    <property type="match status" value="1"/>
</dbReference>
<dbReference type="AlphaFoldDB" id="A0A0G4IL83"/>
<reference evidence="18 20" key="2">
    <citation type="submission" date="2018-03" db="EMBL/GenBank/DDBJ databases">
        <authorList>
            <person name="Fogelqvist J."/>
        </authorList>
    </citation>
    <scope>NUCLEOTIDE SEQUENCE [LARGE SCALE GENOMIC DNA]</scope>
</reference>
<keyword evidence="7" id="KW-0808">Transferase</keyword>
<keyword evidence="10 13" id="KW-0067">ATP-binding</keyword>
<dbReference type="Proteomes" id="UP000290189">
    <property type="component" value="Unassembled WGS sequence"/>
</dbReference>
<evidence type="ECO:0000256" key="7">
    <source>
        <dbReference type="ARBA" id="ARBA00022679"/>
    </source>
</evidence>
<dbReference type="Gene3D" id="1.10.510.10">
    <property type="entry name" value="Transferase(Phosphotransferase) domain 1"/>
    <property type="match status" value="2"/>
</dbReference>
<dbReference type="PANTHER" id="PTHR22988">
    <property type="entry name" value="MYOTONIC DYSTROPHY S/T KINASE-RELATED"/>
    <property type="match status" value="1"/>
</dbReference>
<evidence type="ECO:0000256" key="2">
    <source>
        <dbReference type="ARBA" id="ARBA00009903"/>
    </source>
</evidence>
<name>A0A0G4IL83_PLABS</name>
<keyword evidence="4" id="KW-0963">Cytoplasm</keyword>
<comment type="similarity">
    <text evidence="2">Belongs to the protein kinase superfamily. AGC Ser/Thr protein kinase family.</text>
</comment>
<evidence type="ECO:0000256" key="3">
    <source>
        <dbReference type="ARBA" id="ARBA00012513"/>
    </source>
</evidence>
<dbReference type="GO" id="GO:0005524">
    <property type="term" value="F:ATP binding"/>
    <property type="evidence" value="ECO:0007669"/>
    <property type="project" value="UniProtKB-UniRule"/>
</dbReference>
<evidence type="ECO:0000313" key="17">
    <source>
        <dbReference type="EMBL" id="CEO95919.1"/>
    </source>
</evidence>
<dbReference type="SUPFAM" id="SSF56112">
    <property type="entry name" value="Protein kinase-like (PK-like)"/>
    <property type="match status" value="1"/>
</dbReference>
<dbReference type="InterPro" id="IPR000961">
    <property type="entry name" value="AGC-kinase_C"/>
</dbReference>